<gene>
    <name evidence="3" type="ORF">ACFVKH_07220</name>
</gene>
<evidence type="ECO:0000313" key="3">
    <source>
        <dbReference type="EMBL" id="MFE4106058.1"/>
    </source>
</evidence>
<proteinExistence type="predicted"/>
<evidence type="ECO:0000313" key="4">
    <source>
        <dbReference type="Proteomes" id="UP001600165"/>
    </source>
</evidence>
<reference evidence="3 4" key="1">
    <citation type="submission" date="2024-10" db="EMBL/GenBank/DDBJ databases">
        <authorList>
            <person name="Ratan Roy A."/>
            <person name="Morales Sandoval P.H."/>
            <person name="De Los Santos Villalobos S."/>
            <person name="Chakraborty S."/>
            <person name="Mukherjee J."/>
        </authorList>
    </citation>
    <scope>NUCLEOTIDE SEQUENCE [LARGE SCALE GENOMIC DNA]</scope>
    <source>
        <strain evidence="3 4">S1</strain>
    </source>
</reference>
<protein>
    <submittedName>
        <fullName evidence="3">Uncharacterized protein</fullName>
    </submittedName>
</protein>
<name>A0ABW6ICZ5_9CYAN</name>
<accession>A0ABW6ICZ5</accession>
<sequence length="130" mass="14298">MNSDSFTELLQKSFRIALGATATLVEAVQDPAKQSEKFSEINGDWNRLSEDLETKGTVAEQEARRLVDSMMAQVPSPFNSPTASPHPSTTVSTVNMPKVEVGLQSELEMLTQELEVIRQEIEQLKGSSDS</sequence>
<evidence type="ECO:0000256" key="2">
    <source>
        <dbReference type="SAM" id="MobiDB-lite"/>
    </source>
</evidence>
<dbReference type="EMBL" id="JBHZOL010000047">
    <property type="protein sequence ID" value="MFE4106058.1"/>
    <property type="molecule type" value="Genomic_DNA"/>
</dbReference>
<dbReference type="Proteomes" id="UP001600165">
    <property type="component" value="Unassembled WGS sequence"/>
</dbReference>
<keyword evidence="4" id="KW-1185">Reference proteome</keyword>
<feature type="coiled-coil region" evidence="1">
    <location>
        <begin position="100"/>
        <end position="127"/>
    </location>
</feature>
<comment type="caution">
    <text evidence="3">The sequence shown here is derived from an EMBL/GenBank/DDBJ whole genome shotgun (WGS) entry which is preliminary data.</text>
</comment>
<evidence type="ECO:0000256" key="1">
    <source>
        <dbReference type="SAM" id="Coils"/>
    </source>
</evidence>
<feature type="compositionally biased region" description="Polar residues" evidence="2">
    <location>
        <begin position="76"/>
        <end position="95"/>
    </location>
</feature>
<organism evidence="3 4">
    <name type="scientific">Almyronema epifaneia S1</name>
    <dbReference type="NCBI Taxonomy" id="2991925"/>
    <lineage>
        <taxon>Bacteria</taxon>
        <taxon>Bacillati</taxon>
        <taxon>Cyanobacteriota</taxon>
        <taxon>Cyanophyceae</taxon>
        <taxon>Nodosilineales</taxon>
        <taxon>Nodosilineaceae</taxon>
        <taxon>Almyronema</taxon>
        <taxon>Almyronema epifaneia</taxon>
    </lineage>
</organism>
<feature type="region of interest" description="Disordered" evidence="2">
    <location>
        <begin position="73"/>
        <end position="95"/>
    </location>
</feature>
<keyword evidence="1" id="KW-0175">Coiled coil</keyword>
<dbReference type="RefSeq" id="WP_377963449.1">
    <property type="nucleotide sequence ID" value="NZ_JBHZOL010000047.1"/>
</dbReference>